<evidence type="ECO:0000256" key="9">
    <source>
        <dbReference type="ARBA" id="ARBA00023224"/>
    </source>
</evidence>
<keyword evidence="3" id="KW-0589">Pheromone response</keyword>
<evidence type="ECO:0000256" key="4">
    <source>
        <dbReference type="ARBA" id="ARBA00022692"/>
    </source>
</evidence>
<feature type="transmembrane region" description="Helical" evidence="11">
    <location>
        <begin position="73"/>
        <end position="92"/>
    </location>
</feature>
<evidence type="ECO:0000256" key="10">
    <source>
        <dbReference type="SAM" id="MobiDB-lite"/>
    </source>
</evidence>
<keyword evidence="6" id="KW-0297">G-protein coupled receptor</keyword>
<comment type="similarity">
    <text evidence="2">Belongs to the G-protein coupled receptor 4 family.</text>
</comment>
<evidence type="ECO:0000256" key="2">
    <source>
        <dbReference type="ARBA" id="ARBA00011085"/>
    </source>
</evidence>
<dbReference type="InterPro" id="IPR000481">
    <property type="entry name" value="GPCR_Pheromne_B_alpha_rcpt"/>
</dbReference>
<evidence type="ECO:0000313" key="12">
    <source>
        <dbReference type="EMBL" id="EGO28761.1"/>
    </source>
</evidence>
<evidence type="ECO:0000256" key="7">
    <source>
        <dbReference type="ARBA" id="ARBA00023136"/>
    </source>
</evidence>
<dbReference type="PRINTS" id="PR00899">
    <property type="entry name" value="GPCRSTE3"/>
</dbReference>
<evidence type="ECO:0000256" key="5">
    <source>
        <dbReference type="ARBA" id="ARBA00022989"/>
    </source>
</evidence>
<dbReference type="Proteomes" id="UP000008064">
    <property type="component" value="Unassembled WGS sequence"/>
</dbReference>
<keyword evidence="9" id="KW-0807">Transducer</keyword>
<dbReference type="PANTHER" id="PTHR28097">
    <property type="entry name" value="PHEROMONE A FACTOR RECEPTOR"/>
    <property type="match status" value="1"/>
</dbReference>
<feature type="region of interest" description="Disordered" evidence="10">
    <location>
        <begin position="371"/>
        <end position="393"/>
    </location>
</feature>
<dbReference type="AlphaFoldDB" id="F8NKI7"/>
<dbReference type="GO" id="GO:0005886">
    <property type="term" value="C:plasma membrane"/>
    <property type="evidence" value="ECO:0007669"/>
    <property type="project" value="TreeGrafter"/>
</dbReference>
<dbReference type="GO" id="GO:0000750">
    <property type="term" value="P:pheromone-dependent signal transduction involved in conjugation with cellular fusion"/>
    <property type="evidence" value="ECO:0007669"/>
    <property type="project" value="TreeGrafter"/>
</dbReference>
<feature type="transmembrane region" description="Helical" evidence="11">
    <location>
        <begin position="41"/>
        <end position="61"/>
    </location>
</feature>
<dbReference type="Pfam" id="PF02076">
    <property type="entry name" value="STE3"/>
    <property type="match status" value="1"/>
</dbReference>
<evidence type="ECO:0000256" key="8">
    <source>
        <dbReference type="ARBA" id="ARBA00023170"/>
    </source>
</evidence>
<gene>
    <name evidence="12" type="primary">Slrcb1</name>
    <name evidence="12" type="ORF">SERLADRAFT_406185</name>
</gene>
<keyword evidence="8" id="KW-0675">Receptor</keyword>
<evidence type="ECO:0000256" key="3">
    <source>
        <dbReference type="ARBA" id="ARBA00022507"/>
    </source>
</evidence>
<dbReference type="OrthoDB" id="2874149at2759"/>
<feature type="transmembrane region" description="Helical" evidence="11">
    <location>
        <begin position="12"/>
        <end position="29"/>
    </location>
</feature>
<dbReference type="RefSeq" id="XP_007314960.1">
    <property type="nucleotide sequence ID" value="XM_007314898.1"/>
</dbReference>
<feature type="transmembrane region" description="Helical" evidence="11">
    <location>
        <begin position="113"/>
        <end position="137"/>
    </location>
</feature>
<dbReference type="PANTHER" id="PTHR28097:SF1">
    <property type="entry name" value="PHEROMONE A FACTOR RECEPTOR"/>
    <property type="match status" value="1"/>
</dbReference>
<dbReference type="CDD" id="cd14966">
    <property type="entry name" value="7tmD_STE3"/>
    <property type="match status" value="1"/>
</dbReference>
<name>F8NKI7_SERL9</name>
<proteinExistence type="inferred from homology"/>
<feature type="transmembrane region" description="Helical" evidence="11">
    <location>
        <begin position="161"/>
        <end position="187"/>
    </location>
</feature>
<dbReference type="GO" id="GO:0004934">
    <property type="term" value="F:mating-type alpha-factor pheromone receptor activity"/>
    <property type="evidence" value="ECO:0007669"/>
    <property type="project" value="InterPro"/>
</dbReference>
<evidence type="ECO:0000256" key="11">
    <source>
        <dbReference type="SAM" id="Phobius"/>
    </source>
</evidence>
<comment type="subcellular location">
    <subcellularLocation>
        <location evidence="1">Membrane</location>
        <topology evidence="1">Multi-pass membrane protein</topology>
    </subcellularLocation>
</comment>
<dbReference type="GeneID" id="18812646"/>
<dbReference type="KEGG" id="sla:SERLADRAFT_406185"/>
<dbReference type="InterPro" id="IPR001499">
    <property type="entry name" value="GPCR_STE3"/>
</dbReference>
<dbReference type="EMBL" id="GL945430">
    <property type="protein sequence ID" value="EGO28761.1"/>
    <property type="molecule type" value="Genomic_DNA"/>
</dbReference>
<dbReference type="PRINTS" id="PR00901">
    <property type="entry name" value="PHEROMONEBAR"/>
</dbReference>
<sequence>MAYIVNPTYPLFPIFAFFGFILVLIPLPWHLQAWNAGTCVYMIWAAVACLIEFVNSVVWNGSALNVAPVWCDISSKILLGAGVGIPAASLCISRRLYKIAVIKTVSTTRQDKVRALVIDLCISIGIPVLVMILHYVVQGHRFDILENVGCYPTIYNTLPAYFLVFMWPSLLGCVSFVFSGLTLHAFYKRRLEFSQFVNSNTSLSINRYIRLMLLAAIEMAFTIPISIYSIYISNKGVTLEPWISWSNVHYGFSYVGLIPAVEWASDPGYKTSVEMTRWLFPSCALLFFAIFGFAGEARKNYCLAFWSVAKLFGWSPRKPQLSVPASTRWNAAFKSNSGVSVGSLPAYTLPTPPRPKYNMDDDIEKSAGLPSARLPEYSKGDGQSPTDSKYPLSVPPQHVDVRYYLLFAIASPLSIGRTKTSHPASIPSAIYTAQRVSYCITISHSALSNS</sequence>
<evidence type="ECO:0000256" key="1">
    <source>
        <dbReference type="ARBA" id="ARBA00004141"/>
    </source>
</evidence>
<feature type="transmembrane region" description="Helical" evidence="11">
    <location>
        <begin position="278"/>
        <end position="295"/>
    </location>
</feature>
<dbReference type="HOGENOM" id="CLU_027592_0_2_1"/>
<evidence type="ECO:0000256" key="6">
    <source>
        <dbReference type="ARBA" id="ARBA00023040"/>
    </source>
</evidence>
<keyword evidence="4 11" id="KW-0812">Transmembrane</keyword>
<accession>F8NKI7</accession>
<keyword evidence="5 11" id="KW-1133">Transmembrane helix</keyword>
<keyword evidence="7 11" id="KW-0472">Membrane</keyword>
<organism>
    <name type="scientific">Serpula lacrymans var. lacrymans (strain S7.9)</name>
    <name type="common">Dry rot fungus</name>
    <dbReference type="NCBI Taxonomy" id="578457"/>
    <lineage>
        <taxon>Eukaryota</taxon>
        <taxon>Fungi</taxon>
        <taxon>Dikarya</taxon>
        <taxon>Basidiomycota</taxon>
        <taxon>Agaricomycotina</taxon>
        <taxon>Agaricomycetes</taxon>
        <taxon>Agaricomycetidae</taxon>
        <taxon>Boletales</taxon>
        <taxon>Coniophorineae</taxon>
        <taxon>Serpulaceae</taxon>
        <taxon>Serpula</taxon>
    </lineage>
</organism>
<feature type="transmembrane region" description="Helical" evidence="11">
    <location>
        <begin position="208"/>
        <end position="231"/>
    </location>
</feature>
<protein>
    <submittedName>
        <fullName evidence="12">Uncharacterized protein Slrcb1</fullName>
    </submittedName>
</protein>
<reference evidence="12" key="1">
    <citation type="submission" date="2011-04" db="EMBL/GenBank/DDBJ databases">
        <title>Evolution of plant cell wall degrading machinery underlies the functional diversity of forest fungi.</title>
        <authorList>
            <consortium name="US DOE Joint Genome Institute (JGI-PGF)"/>
            <person name="Eastwood D.C."/>
            <person name="Floudas D."/>
            <person name="Binder M."/>
            <person name="Majcherczyk A."/>
            <person name="Schneider P."/>
            <person name="Aerts A."/>
            <person name="Asiegbu F.O."/>
            <person name="Baker S.E."/>
            <person name="Barry K."/>
            <person name="Bendiksby M."/>
            <person name="Blumentritt M."/>
            <person name="Coutinho P.M."/>
            <person name="Cullen D."/>
            <person name="Cullen D."/>
            <person name="Gathman A."/>
            <person name="Goodell B."/>
            <person name="Henrissat B."/>
            <person name="Ihrmark K."/>
            <person name="Kauserud H."/>
            <person name="Kohler A."/>
            <person name="LaButti K."/>
            <person name="Lapidus A."/>
            <person name="Lavin J.L."/>
            <person name="Lee Y.-H."/>
            <person name="Lindquist E."/>
            <person name="Lilly W."/>
            <person name="Lucas S."/>
            <person name="Morin E."/>
            <person name="Murat C."/>
            <person name="Oguiza J.A."/>
            <person name="Park J."/>
            <person name="Pisabarro A.G."/>
            <person name="Riley R."/>
            <person name="Rosling A."/>
            <person name="Salamov A."/>
            <person name="Schmidt O."/>
            <person name="Schmutz J."/>
            <person name="Skrede I."/>
            <person name="Stenlid J."/>
            <person name="Wiebenga A."/>
            <person name="Xie X."/>
            <person name="Kues U."/>
            <person name="Hibbett D.S."/>
            <person name="Hoffmeister D."/>
            <person name="Hogberg N."/>
            <person name="Martin F."/>
            <person name="Grigoriev I.V."/>
            <person name="Watkinson S.C."/>
        </authorList>
    </citation>
    <scope>NUCLEOTIDE SEQUENCE</scope>
    <source>
        <strain evidence="12">S7.9</strain>
    </source>
</reference>